<evidence type="ECO:0000313" key="5">
    <source>
        <dbReference type="EMBL" id="KAG2198274.1"/>
    </source>
</evidence>
<proteinExistence type="predicted"/>
<accession>A0A8H7QTE0</accession>
<dbReference type="InterPro" id="IPR001356">
    <property type="entry name" value="HD"/>
</dbReference>
<dbReference type="InterPro" id="IPR009057">
    <property type="entry name" value="Homeodomain-like_sf"/>
</dbReference>
<sequence length="312" mass="35785">MDEVYSKINEGEWQIPPSCSYVSDSDSPLSLLPSPPSVPTSPIISAANVMMSMMMPPSAYNQAPFNNMKTGQEDNDGEKTEYRSVMFHEHVIADNDSIACVRPQNVSIKWPSPANIPASNEEQIEDESDSLSNDDSIRPTTSIRDSIKIVITHNKKDKEAEECKLLSKKEACSVKEPIVSIESRKDQNYKKRKESPPMNDIQNKKKRTVTSYDTQTSLYLKSVFFEVYSQQAKLTKEQRVKVQEKTGLPSRNITYWFSNHKRRFQNTLKIYRKAVRESEGGVKSYNDFIQWRQSHGLPDQVTQKEVLEYQEN</sequence>
<dbReference type="SUPFAM" id="SSF46689">
    <property type="entry name" value="Homeodomain-like"/>
    <property type="match status" value="1"/>
</dbReference>
<evidence type="ECO:0000313" key="6">
    <source>
        <dbReference type="Proteomes" id="UP000603453"/>
    </source>
</evidence>
<evidence type="ECO:0000259" key="4">
    <source>
        <dbReference type="PROSITE" id="PS50071"/>
    </source>
</evidence>
<keyword evidence="6" id="KW-1185">Reference proteome</keyword>
<dbReference type="OrthoDB" id="2389483at2759"/>
<dbReference type="PROSITE" id="PS50071">
    <property type="entry name" value="HOMEOBOX_2"/>
    <property type="match status" value="1"/>
</dbReference>
<organism evidence="5 6">
    <name type="scientific">Mucor saturninus</name>
    <dbReference type="NCBI Taxonomy" id="64648"/>
    <lineage>
        <taxon>Eukaryota</taxon>
        <taxon>Fungi</taxon>
        <taxon>Fungi incertae sedis</taxon>
        <taxon>Mucoromycota</taxon>
        <taxon>Mucoromycotina</taxon>
        <taxon>Mucoromycetes</taxon>
        <taxon>Mucorales</taxon>
        <taxon>Mucorineae</taxon>
        <taxon>Mucoraceae</taxon>
        <taxon>Mucor</taxon>
    </lineage>
</organism>
<dbReference type="Gene3D" id="1.10.10.60">
    <property type="entry name" value="Homeodomain-like"/>
    <property type="match status" value="1"/>
</dbReference>
<dbReference type="GO" id="GO:0005634">
    <property type="term" value="C:nucleus"/>
    <property type="evidence" value="ECO:0007669"/>
    <property type="project" value="UniProtKB-SubCell"/>
</dbReference>
<dbReference type="CDD" id="cd00086">
    <property type="entry name" value="homeodomain"/>
    <property type="match status" value="1"/>
</dbReference>
<evidence type="ECO:0000256" key="1">
    <source>
        <dbReference type="PROSITE-ProRule" id="PRU00108"/>
    </source>
</evidence>
<evidence type="ECO:0000256" key="2">
    <source>
        <dbReference type="RuleBase" id="RU000682"/>
    </source>
</evidence>
<keyword evidence="1 2" id="KW-0371">Homeobox</keyword>
<protein>
    <recommendedName>
        <fullName evidence="4">Homeobox domain-containing protein</fullName>
    </recommendedName>
</protein>
<dbReference type="GO" id="GO:0003677">
    <property type="term" value="F:DNA binding"/>
    <property type="evidence" value="ECO:0007669"/>
    <property type="project" value="UniProtKB-UniRule"/>
</dbReference>
<feature type="region of interest" description="Disordered" evidence="3">
    <location>
        <begin position="111"/>
        <end position="139"/>
    </location>
</feature>
<feature type="domain" description="Homeobox" evidence="4">
    <location>
        <begin position="203"/>
        <end position="267"/>
    </location>
</feature>
<comment type="subcellular location">
    <subcellularLocation>
        <location evidence="1 2">Nucleus</location>
    </subcellularLocation>
</comment>
<reference evidence="5" key="1">
    <citation type="submission" date="2020-12" db="EMBL/GenBank/DDBJ databases">
        <title>Metabolic potential, ecology and presence of endohyphal bacteria is reflected in genomic diversity of Mucoromycotina.</title>
        <authorList>
            <person name="Muszewska A."/>
            <person name="Okrasinska A."/>
            <person name="Steczkiewicz K."/>
            <person name="Drgas O."/>
            <person name="Orlowska M."/>
            <person name="Perlinska-Lenart U."/>
            <person name="Aleksandrzak-Piekarczyk T."/>
            <person name="Szatraj K."/>
            <person name="Zielenkiewicz U."/>
            <person name="Pilsyk S."/>
            <person name="Malc E."/>
            <person name="Mieczkowski P."/>
            <person name="Kruszewska J.S."/>
            <person name="Biernat P."/>
            <person name="Pawlowska J."/>
        </authorList>
    </citation>
    <scope>NUCLEOTIDE SEQUENCE</scope>
    <source>
        <strain evidence="5">WA0000017839</strain>
    </source>
</reference>
<dbReference type="Pfam" id="PF00046">
    <property type="entry name" value="Homeodomain"/>
    <property type="match status" value="1"/>
</dbReference>
<gene>
    <name evidence="5" type="ORF">INT47_004358</name>
</gene>
<dbReference type="EMBL" id="JAEPRD010000114">
    <property type="protein sequence ID" value="KAG2198274.1"/>
    <property type="molecule type" value="Genomic_DNA"/>
</dbReference>
<keyword evidence="1 2" id="KW-0238">DNA-binding</keyword>
<keyword evidence="1 2" id="KW-0539">Nucleus</keyword>
<comment type="caution">
    <text evidence="5">The sequence shown here is derived from an EMBL/GenBank/DDBJ whole genome shotgun (WGS) entry which is preliminary data.</text>
</comment>
<name>A0A8H7QTE0_9FUNG</name>
<feature type="DNA-binding region" description="Homeobox" evidence="1">
    <location>
        <begin position="205"/>
        <end position="268"/>
    </location>
</feature>
<dbReference type="SMART" id="SM00389">
    <property type="entry name" value="HOX"/>
    <property type="match status" value="1"/>
</dbReference>
<evidence type="ECO:0000256" key="3">
    <source>
        <dbReference type="SAM" id="MobiDB-lite"/>
    </source>
</evidence>
<dbReference type="AlphaFoldDB" id="A0A8H7QTE0"/>
<dbReference type="Proteomes" id="UP000603453">
    <property type="component" value="Unassembled WGS sequence"/>
</dbReference>